<evidence type="ECO:0000313" key="5">
    <source>
        <dbReference type="EMBL" id="KAF7154461.1"/>
    </source>
</evidence>
<feature type="compositionally biased region" description="Polar residues" evidence="2">
    <location>
        <begin position="673"/>
        <end position="683"/>
    </location>
</feature>
<dbReference type="PANTHER" id="PTHR46033">
    <property type="entry name" value="PROTEIN MAIN-LIKE 2"/>
    <property type="match status" value="1"/>
</dbReference>
<dbReference type="Pfam" id="PF10536">
    <property type="entry name" value="PMD"/>
    <property type="match status" value="1"/>
</dbReference>
<feature type="coiled-coil region" evidence="1">
    <location>
        <begin position="796"/>
        <end position="837"/>
    </location>
</feature>
<dbReference type="AlphaFoldDB" id="A0A834HL22"/>
<dbReference type="OrthoDB" id="1194658at2759"/>
<accession>A0A834HL22</accession>
<evidence type="ECO:0000256" key="3">
    <source>
        <dbReference type="SAM" id="SignalP"/>
    </source>
</evidence>
<evidence type="ECO:0000256" key="2">
    <source>
        <dbReference type="SAM" id="MobiDB-lite"/>
    </source>
</evidence>
<keyword evidence="3" id="KW-0732">Signal</keyword>
<comment type="caution">
    <text evidence="5">The sequence shown here is derived from an EMBL/GenBank/DDBJ whole genome shotgun (WGS) entry which is preliminary data.</text>
</comment>
<keyword evidence="6" id="KW-1185">Reference proteome</keyword>
<name>A0A834HL22_RHOSS</name>
<sequence length="843" mass="94651">MRRRKILWRMLVWMWDVSYTHINVPLRSYTYVARVRNMKGREFEEIGDFSQKGVWSFGWGVCWRGENSTEASKSIRVVEFLLFRRKLGTGVRIYIIVGKYDGATQTSGHQLCRCRGRVTERKWMDVVVSRWSIEYHTLPVAWGETEPTLEDLGCLLRLPMLGKVDPSSGRLSPSQQGVVNALRKSVHREKGHNGVKNTFTEWARYWYKDLGASKAGEEAHVVTDEPGLKELSHLAAFLAYWLTWYIFPGPSKYSVDTTLFELVAILDSGESVPLATGFLGTLFKRLDMLHDAARHFCGRSGVRDVRSSIADVLDVEGEFVARPYVNTPKGIFPFNVYSKEDAVAFANKDDASTVEHFRMSCMMRGELSYFVNGRYGSVIYNPMRVARQFGFDQGVPKLFLPSGDVGDVWKRFLKSTFTAELRSMNTITLPGAKRMGGCTKLYREYWRDNLLRFVKDPALTSFGARSPYVEEEVLGRVKEHMKNIYGTVEKDVGNSVSLSGQDGEGLVERVQLSGKQTSKRPAKGIVEGNEESSQAVQPGVAEEVVRIPRVEVPETKTEGGSKVPSTSVEVISTLDQHAAAHGGMDDIWGDEGVSFGRVPQPDVVEEVTKAPQMEVSKTAAEGGLDVPLDSLEAIGTFDQNVAAHGVMNDIWGDEKGCSKAGFNHTEGGHGSESLVQDSSSLQDETNKGGLRSSRHWWKECNFMITRYPDRSVIVTLEMKEKVTLQPSVLFAEAREERLALISLVSFAELLEDVSLPKASPEEFIYVYGGLAALGSYQLEVGWLRKRIDQMALLLDLPAWRDRLEKVSKELEEVEVTTSRLRKRKKKLEGEIAERARECQLGRL</sequence>
<evidence type="ECO:0000313" key="6">
    <source>
        <dbReference type="Proteomes" id="UP000626092"/>
    </source>
</evidence>
<protein>
    <recommendedName>
        <fullName evidence="4">Aminotransferase-like plant mobile domain-containing protein</fullName>
    </recommendedName>
</protein>
<evidence type="ECO:0000259" key="4">
    <source>
        <dbReference type="Pfam" id="PF10536"/>
    </source>
</evidence>
<feature type="region of interest" description="Disordered" evidence="2">
    <location>
        <begin position="661"/>
        <end position="689"/>
    </location>
</feature>
<dbReference type="EMBL" id="WJXA01000001">
    <property type="protein sequence ID" value="KAF7154461.1"/>
    <property type="molecule type" value="Genomic_DNA"/>
</dbReference>
<keyword evidence="1" id="KW-0175">Coiled coil</keyword>
<feature type="chain" id="PRO_5033004322" description="Aminotransferase-like plant mobile domain-containing protein" evidence="3">
    <location>
        <begin position="23"/>
        <end position="843"/>
    </location>
</feature>
<feature type="domain" description="Aminotransferase-like plant mobile" evidence="4">
    <location>
        <begin position="126"/>
        <end position="292"/>
    </location>
</feature>
<evidence type="ECO:0000256" key="1">
    <source>
        <dbReference type="SAM" id="Coils"/>
    </source>
</evidence>
<dbReference type="GO" id="GO:0010073">
    <property type="term" value="P:meristem maintenance"/>
    <property type="evidence" value="ECO:0007669"/>
    <property type="project" value="InterPro"/>
</dbReference>
<dbReference type="PANTHER" id="PTHR46033:SF80">
    <property type="entry name" value="PROTEIN MAIN-LIKE 2-LIKE"/>
    <property type="match status" value="1"/>
</dbReference>
<dbReference type="InterPro" id="IPR019557">
    <property type="entry name" value="AminoTfrase-like_pln_mobile"/>
</dbReference>
<dbReference type="InterPro" id="IPR044824">
    <property type="entry name" value="MAIN-like"/>
</dbReference>
<gene>
    <name evidence="5" type="ORF">RHSIM_Rhsim01G0144100</name>
</gene>
<dbReference type="Proteomes" id="UP000626092">
    <property type="component" value="Unassembled WGS sequence"/>
</dbReference>
<organism evidence="5 6">
    <name type="scientific">Rhododendron simsii</name>
    <name type="common">Sims's rhododendron</name>
    <dbReference type="NCBI Taxonomy" id="118357"/>
    <lineage>
        <taxon>Eukaryota</taxon>
        <taxon>Viridiplantae</taxon>
        <taxon>Streptophyta</taxon>
        <taxon>Embryophyta</taxon>
        <taxon>Tracheophyta</taxon>
        <taxon>Spermatophyta</taxon>
        <taxon>Magnoliopsida</taxon>
        <taxon>eudicotyledons</taxon>
        <taxon>Gunneridae</taxon>
        <taxon>Pentapetalae</taxon>
        <taxon>asterids</taxon>
        <taxon>Ericales</taxon>
        <taxon>Ericaceae</taxon>
        <taxon>Ericoideae</taxon>
        <taxon>Rhodoreae</taxon>
        <taxon>Rhododendron</taxon>
    </lineage>
</organism>
<feature type="signal peptide" evidence="3">
    <location>
        <begin position="1"/>
        <end position="22"/>
    </location>
</feature>
<proteinExistence type="predicted"/>
<reference evidence="5" key="1">
    <citation type="submission" date="2019-11" db="EMBL/GenBank/DDBJ databases">
        <authorList>
            <person name="Liu Y."/>
            <person name="Hou J."/>
            <person name="Li T.-Q."/>
            <person name="Guan C.-H."/>
            <person name="Wu X."/>
            <person name="Wu H.-Z."/>
            <person name="Ling F."/>
            <person name="Zhang R."/>
            <person name="Shi X.-G."/>
            <person name="Ren J.-P."/>
            <person name="Chen E.-F."/>
            <person name="Sun J.-M."/>
        </authorList>
    </citation>
    <scope>NUCLEOTIDE SEQUENCE</scope>
    <source>
        <strain evidence="5">Adult_tree_wgs_1</strain>
        <tissue evidence="5">Leaves</tissue>
    </source>
</reference>